<organism evidence="1 2">
    <name type="scientific">Crocosphaera watsonii WH 0003</name>
    <dbReference type="NCBI Taxonomy" id="423471"/>
    <lineage>
        <taxon>Bacteria</taxon>
        <taxon>Bacillati</taxon>
        <taxon>Cyanobacteriota</taxon>
        <taxon>Cyanophyceae</taxon>
        <taxon>Oscillatoriophycideae</taxon>
        <taxon>Chroococcales</taxon>
        <taxon>Aphanothecaceae</taxon>
        <taxon>Crocosphaera</taxon>
    </lineage>
</organism>
<dbReference type="SUPFAM" id="SSF57938">
    <property type="entry name" value="DnaJ/Hsp40 cysteine-rich domain"/>
    <property type="match status" value="1"/>
</dbReference>
<dbReference type="PATRIC" id="fig|423471.3.peg.2100"/>
<dbReference type="InterPro" id="IPR036410">
    <property type="entry name" value="HSP_DnaJ_Cys-rich_dom_sf"/>
</dbReference>
<name>G5J413_CROWT</name>
<sequence>MKQQKDCHHCEGKGYIEIRDCTGDIQREETCVFCGGTGQAIQEKVPMTYRAV</sequence>
<dbReference type="Proteomes" id="UP000003477">
    <property type="component" value="Unassembled WGS sequence"/>
</dbReference>
<dbReference type="EMBL" id="AESD01000340">
    <property type="protein sequence ID" value="EHJ13071.1"/>
    <property type="molecule type" value="Genomic_DNA"/>
</dbReference>
<dbReference type="RefSeq" id="WP_007310505.1">
    <property type="nucleotide sequence ID" value="NZ_AESD01000340.1"/>
</dbReference>
<accession>G5J413</accession>
<gene>
    <name evidence="1" type="ORF">CWATWH0003_2236</name>
</gene>
<reference evidence="1 2" key="1">
    <citation type="journal article" date="2011" name="Front. Microbiol.">
        <title>Two Strains of Crocosphaera watsonii with Highly Conserved Genomes are Distinguished by Strain-Specific Features.</title>
        <authorList>
            <person name="Bench S.R."/>
            <person name="Ilikchyan I.N."/>
            <person name="Tripp H.J."/>
            <person name="Zehr J.P."/>
        </authorList>
    </citation>
    <scope>NUCLEOTIDE SEQUENCE [LARGE SCALE GENOMIC DNA]</scope>
    <source>
        <strain evidence="1 2">WH 0003</strain>
    </source>
</reference>
<dbReference type="Gene3D" id="2.10.230.10">
    <property type="entry name" value="Heat shock protein DnaJ, cysteine-rich domain"/>
    <property type="match status" value="1"/>
</dbReference>
<evidence type="ECO:0000313" key="1">
    <source>
        <dbReference type="EMBL" id="EHJ13071.1"/>
    </source>
</evidence>
<protein>
    <recommendedName>
        <fullName evidence="3">Chaperone protein DnaJ</fullName>
    </recommendedName>
</protein>
<dbReference type="GeneID" id="88769636"/>
<proteinExistence type="predicted"/>
<evidence type="ECO:0000313" key="2">
    <source>
        <dbReference type="Proteomes" id="UP000003477"/>
    </source>
</evidence>
<dbReference type="AlphaFoldDB" id="G5J413"/>
<evidence type="ECO:0008006" key="3">
    <source>
        <dbReference type="Google" id="ProtNLM"/>
    </source>
</evidence>
<comment type="caution">
    <text evidence="1">The sequence shown here is derived from an EMBL/GenBank/DDBJ whole genome shotgun (WGS) entry which is preliminary data.</text>
</comment>